<dbReference type="AlphaFoldDB" id="Q6EZW4"/>
<feature type="transmembrane region" description="Helical" evidence="1">
    <location>
        <begin position="50"/>
        <end position="69"/>
    </location>
</feature>
<dbReference type="PATRIC" id="fig|1392.233.peg.5981"/>
<dbReference type="KEGG" id="bar:GBAA_pXO1_0053"/>
<evidence type="ECO:0000256" key="1">
    <source>
        <dbReference type="SAM" id="Phobius"/>
    </source>
</evidence>
<reference evidence="2 3" key="1">
    <citation type="journal article" date="2009" name="J. Bacteriol.">
        <title>The complete genome sequence of Bacillus anthracis Ames 'Ancestor'.</title>
        <authorList>
            <person name="Ravel J."/>
            <person name="Jiang L."/>
            <person name="Stanley S.T."/>
            <person name="Wilson M.R."/>
            <person name="Decker R.S."/>
            <person name="Read T.D."/>
            <person name="Worsham P."/>
            <person name="Keim P.S."/>
            <person name="Salzberg S.L."/>
            <person name="Fraser-Liggett C.M."/>
            <person name="Rasko D.A."/>
        </authorList>
    </citation>
    <scope>NUCLEOTIDE SEQUENCE [LARGE SCALE GENOMIC DNA]</scope>
    <source>
        <strain evidence="3">Ames ancestor</strain>
        <plasmid evidence="3">pXO1</plasmid>
    </source>
</reference>
<dbReference type="EMBL" id="AE017336">
    <property type="protein sequence ID" value="AAT28794.2"/>
    <property type="molecule type" value="Genomic_DNA"/>
</dbReference>
<dbReference type="HOGENOM" id="CLU_2448323_0_0_9"/>
<evidence type="ECO:0000313" key="2">
    <source>
        <dbReference type="EMBL" id="AAT28794.2"/>
    </source>
</evidence>
<geneLocation type="plasmid" evidence="2 3">
    <name>pXO1</name>
</geneLocation>
<keyword evidence="1" id="KW-1133">Transmembrane helix</keyword>
<keyword evidence="3" id="KW-1185">Reference proteome</keyword>
<keyword evidence="2" id="KW-0614">Plasmid</keyword>
<dbReference type="Proteomes" id="UP000000594">
    <property type="component" value="Plasmid pXO1"/>
</dbReference>
<feature type="transmembrane region" description="Helical" evidence="1">
    <location>
        <begin position="12"/>
        <end position="35"/>
    </location>
</feature>
<name>Q6EZW4_BACAN</name>
<evidence type="ECO:0000313" key="3">
    <source>
        <dbReference type="Proteomes" id="UP000000594"/>
    </source>
</evidence>
<sequence length="89" mass="11002">MYEDFQLELFNLLYLNSIIMHNALLFSFYICWTVLSLNREGGYYRYREKTIYGVIGLFVYSLEMLYMYIKYKKRFGYKYILKLGEIFYV</sequence>
<organism evidence="2 3">
    <name type="scientific">Bacillus anthracis</name>
    <name type="common">anthrax bacterium</name>
    <dbReference type="NCBI Taxonomy" id="1392"/>
    <lineage>
        <taxon>Bacteria</taxon>
        <taxon>Bacillati</taxon>
        <taxon>Bacillota</taxon>
        <taxon>Bacilli</taxon>
        <taxon>Bacillales</taxon>
        <taxon>Bacillaceae</taxon>
        <taxon>Bacillus</taxon>
        <taxon>Bacillus cereus group</taxon>
    </lineage>
</organism>
<keyword evidence="1" id="KW-0472">Membrane</keyword>
<keyword evidence="1" id="KW-0812">Transmembrane</keyword>
<proteinExistence type="predicted"/>
<gene>
    <name evidence="2" type="ordered locus">GBAA_pXO1_0053</name>
</gene>
<accession>Q6EZW4</accession>
<protein>
    <submittedName>
        <fullName evidence="2">Uncharacterized protein</fullName>
    </submittedName>
</protein>